<comment type="function">
    <text evidence="3">Positive regulator of sigma-B activity. Non-phosphorylated RsbV binds to RsbW, preventing its association with sigma-B. When phosphorylated, releases RsbW, which is then free to complex with and inactivate sigma-B.</text>
</comment>
<sequence>MNLQVDVREEEQEKHVLLNGEVDVYTASLLKEKLIPLAEKPNAAIIVNLSNVNYIDSTGVGIFIGALKASDKSNSSLKLIGANARVKRLFEITGLDEVMDIDSDQREEV</sequence>
<dbReference type="InterPro" id="IPR002645">
    <property type="entry name" value="STAS_dom"/>
</dbReference>
<proteinExistence type="inferred from homology"/>
<evidence type="ECO:0000256" key="3">
    <source>
        <dbReference type="ARBA" id="ARBA00024670"/>
    </source>
</evidence>
<dbReference type="Pfam" id="PF01740">
    <property type="entry name" value="STAS"/>
    <property type="match status" value="1"/>
</dbReference>
<dbReference type="InterPro" id="IPR036513">
    <property type="entry name" value="STAS_dom_sf"/>
</dbReference>
<name>A0ABT9ZY18_9BACI</name>
<dbReference type="RefSeq" id="WP_307327811.1">
    <property type="nucleotide sequence ID" value="NZ_JAUSUG010000014.1"/>
</dbReference>
<protein>
    <recommendedName>
        <fullName evidence="4">Anti-sigma factor antagonist</fullName>
    </recommendedName>
</protein>
<dbReference type="EMBL" id="JAUSUG010000014">
    <property type="protein sequence ID" value="MDQ0256141.1"/>
    <property type="molecule type" value="Genomic_DNA"/>
</dbReference>
<keyword evidence="7" id="KW-1185">Reference proteome</keyword>
<dbReference type="Proteomes" id="UP001230005">
    <property type="component" value="Unassembled WGS sequence"/>
</dbReference>
<evidence type="ECO:0000259" key="5">
    <source>
        <dbReference type="PROSITE" id="PS50801"/>
    </source>
</evidence>
<gene>
    <name evidence="6" type="ORF">J2S74_003540</name>
</gene>
<evidence type="ECO:0000313" key="6">
    <source>
        <dbReference type="EMBL" id="MDQ0256141.1"/>
    </source>
</evidence>
<reference evidence="6 7" key="1">
    <citation type="submission" date="2023-07" db="EMBL/GenBank/DDBJ databases">
        <title>Genomic Encyclopedia of Type Strains, Phase IV (KMG-IV): sequencing the most valuable type-strain genomes for metagenomic binning, comparative biology and taxonomic classification.</title>
        <authorList>
            <person name="Goeker M."/>
        </authorList>
    </citation>
    <scope>NUCLEOTIDE SEQUENCE [LARGE SCALE GENOMIC DNA]</scope>
    <source>
        <strain evidence="6 7">DSM 9768</strain>
    </source>
</reference>
<comment type="caution">
    <text evidence="6">The sequence shown here is derived from an EMBL/GenBank/DDBJ whole genome shotgun (WGS) entry which is preliminary data.</text>
</comment>
<comment type="similarity">
    <text evidence="1 4">Belongs to the anti-sigma-factor antagonist family.</text>
</comment>
<dbReference type="PANTHER" id="PTHR33495">
    <property type="entry name" value="ANTI-SIGMA FACTOR ANTAGONIST TM_1081-RELATED-RELATED"/>
    <property type="match status" value="1"/>
</dbReference>
<evidence type="ECO:0000256" key="2">
    <source>
        <dbReference type="ARBA" id="ARBA00022553"/>
    </source>
</evidence>
<feature type="domain" description="STAS" evidence="5">
    <location>
        <begin position="3"/>
        <end position="109"/>
    </location>
</feature>
<evidence type="ECO:0000256" key="1">
    <source>
        <dbReference type="ARBA" id="ARBA00009013"/>
    </source>
</evidence>
<dbReference type="SUPFAM" id="SSF52091">
    <property type="entry name" value="SpoIIaa-like"/>
    <property type="match status" value="1"/>
</dbReference>
<organism evidence="6 7">
    <name type="scientific">Evansella vedderi</name>
    <dbReference type="NCBI Taxonomy" id="38282"/>
    <lineage>
        <taxon>Bacteria</taxon>
        <taxon>Bacillati</taxon>
        <taxon>Bacillota</taxon>
        <taxon>Bacilli</taxon>
        <taxon>Bacillales</taxon>
        <taxon>Bacillaceae</taxon>
        <taxon>Evansella</taxon>
    </lineage>
</organism>
<dbReference type="InterPro" id="IPR003658">
    <property type="entry name" value="Anti-sigma_ant"/>
</dbReference>
<dbReference type="PANTHER" id="PTHR33495:SF9">
    <property type="entry name" value="ANTI-SIGMA-B FACTOR ANTAGONIST"/>
    <property type="match status" value="1"/>
</dbReference>
<dbReference type="Gene3D" id="3.30.750.24">
    <property type="entry name" value="STAS domain"/>
    <property type="match status" value="1"/>
</dbReference>
<evidence type="ECO:0000256" key="4">
    <source>
        <dbReference type="RuleBase" id="RU003749"/>
    </source>
</evidence>
<accession>A0ABT9ZY18</accession>
<dbReference type="NCBIfam" id="TIGR00377">
    <property type="entry name" value="ant_ant_sig"/>
    <property type="match status" value="1"/>
</dbReference>
<dbReference type="CDD" id="cd07043">
    <property type="entry name" value="STAS_anti-anti-sigma_factors"/>
    <property type="match status" value="1"/>
</dbReference>
<evidence type="ECO:0000313" key="7">
    <source>
        <dbReference type="Proteomes" id="UP001230005"/>
    </source>
</evidence>
<keyword evidence="2" id="KW-0597">Phosphoprotein</keyword>
<dbReference type="PROSITE" id="PS50801">
    <property type="entry name" value="STAS"/>
    <property type="match status" value="1"/>
</dbReference>